<dbReference type="EMBL" id="OZ023706">
    <property type="protein sequence ID" value="CAK9877268.1"/>
    <property type="molecule type" value="Genomic_DNA"/>
</dbReference>
<proteinExistence type="predicted"/>
<keyword evidence="1" id="KW-0175">Coiled coil</keyword>
<reference evidence="2" key="1">
    <citation type="submission" date="2024-03" db="EMBL/GenBank/DDBJ databases">
        <authorList>
            <consortium name="ELIXIR-Norway"/>
            <consortium name="Elixir Norway"/>
        </authorList>
    </citation>
    <scope>NUCLEOTIDE SEQUENCE</scope>
</reference>
<dbReference type="Proteomes" id="UP001497522">
    <property type="component" value="Chromosome 5"/>
</dbReference>
<name>A0ABP1BP86_9BRYO</name>
<organism evidence="2 3">
    <name type="scientific">Sphagnum jensenii</name>
    <dbReference type="NCBI Taxonomy" id="128206"/>
    <lineage>
        <taxon>Eukaryota</taxon>
        <taxon>Viridiplantae</taxon>
        <taxon>Streptophyta</taxon>
        <taxon>Embryophyta</taxon>
        <taxon>Bryophyta</taxon>
        <taxon>Sphagnophytina</taxon>
        <taxon>Sphagnopsida</taxon>
        <taxon>Sphagnales</taxon>
        <taxon>Sphagnaceae</taxon>
        <taxon>Sphagnum</taxon>
    </lineage>
</organism>
<accession>A0ABP1BP86</accession>
<evidence type="ECO:0000313" key="3">
    <source>
        <dbReference type="Proteomes" id="UP001497522"/>
    </source>
</evidence>
<evidence type="ECO:0000313" key="2">
    <source>
        <dbReference type="EMBL" id="CAK9877268.1"/>
    </source>
</evidence>
<protein>
    <submittedName>
        <fullName evidence="2">Uncharacterized protein</fullName>
    </submittedName>
</protein>
<evidence type="ECO:0000256" key="1">
    <source>
        <dbReference type="SAM" id="Coils"/>
    </source>
</evidence>
<keyword evidence="3" id="KW-1185">Reference proteome</keyword>
<feature type="coiled-coil region" evidence="1">
    <location>
        <begin position="14"/>
        <end position="48"/>
    </location>
</feature>
<sequence>MGNGCNQQNGARTMQLAHEVATRARRTIQNLNNKLRLKEIEAALQQREQEAPDENFEDDGLSLDRVTAIYAKKLSHILHVCTSYRGQTFQKKVFEKLVCEPFLSPAMLAFVVNCKALQDCATVCSSLAIAWSDLKYGNGKDKYLA</sequence>
<gene>
    <name evidence="2" type="ORF">CSSPJE1EN2_LOCUS19310</name>
</gene>